<comment type="caution">
    <text evidence="2">The sequence shown here is derived from an EMBL/GenBank/DDBJ whole genome shotgun (WGS) entry which is preliminary data.</text>
</comment>
<dbReference type="Proteomes" id="UP000789396">
    <property type="component" value="Unassembled WGS sequence"/>
</dbReference>
<proteinExistence type="predicted"/>
<feature type="compositionally biased region" description="Basic and acidic residues" evidence="1">
    <location>
        <begin position="1"/>
        <end position="11"/>
    </location>
</feature>
<sequence length="147" mass="16805">MASESQREENSNRQNDGGVPRVDFNLMINDEPAKKPHRRIPNRSFTQPGYENGKAPLDSVFESISEGTALLSGEPSQNYSHFNTHSSISEDNNLSGAYDEDEDRHAIVREGGGIRVWYDDYTTIDWIHDYVKERVRIRKIHSVKGVR</sequence>
<accession>A0A9N9JB66</accession>
<evidence type="ECO:0000313" key="3">
    <source>
        <dbReference type="Proteomes" id="UP000789396"/>
    </source>
</evidence>
<name>A0A9N9JB66_9GLOM</name>
<evidence type="ECO:0000256" key="1">
    <source>
        <dbReference type="SAM" id="MobiDB-lite"/>
    </source>
</evidence>
<feature type="non-terminal residue" evidence="2">
    <location>
        <position position="1"/>
    </location>
</feature>
<dbReference type="EMBL" id="CAJVPZ010048300">
    <property type="protein sequence ID" value="CAG8773886.1"/>
    <property type="molecule type" value="Genomic_DNA"/>
</dbReference>
<reference evidence="2" key="1">
    <citation type="submission" date="2021-06" db="EMBL/GenBank/DDBJ databases">
        <authorList>
            <person name="Kallberg Y."/>
            <person name="Tangrot J."/>
            <person name="Rosling A."/>
        </authorList>
    </citation>
    <scope>NUCLEOTIDE SEQUENCE</scope>
    <source>
        <strain evidence="2">IN212</strain>
    </source>
</reference>
<dbReference type="AlphaFoldDB" id="A0A9N9JB66"/>
<gene>
    <name evidence="2" type="ORF">RFULGI_LOCUS15267</name>
</gene>
<evidence type="ECO:0000313" key="2">
    <source>
        <dbReference type="EMBL" id="CAG8773886.1"/>
    </source>
</evidence>
<feature type="region of interest" description="Disordered" evidence="1">
    <location>
        <begin position="1"/>
        <end position="54"/>
    </location>
</feature>
<organism evidence="2 3">
    <name type="scientific">Racocetra fulgida</name>
    <dbReference type="NCBI Taxonomy" id="60492"/>
    <lineage>
        <taxon>Eukaryota</taxon>
        <taxon>Fungi</taxon>
        <taxon>Fungi incertae sedis</taxon>
        <taxon>Mucoromycota</taxon>
        <taxon>Glomeromycotina</taxon>
        <taxon>Glomeromycetes</taxon>
        <taxon>Diversisporales</taxon>
        <taxon>Gigasporaceae</taxon>
        <taxon>Racocetra</taxon>
    </lineage>
</organism>
<dbReference type="OrthoDB" id="44789at2759"/>
<protein>
    <submittedName>
        <fullName evidence="2">6996_t:CDS:1</fullName>
    </submittedName>
</protein>
<keyword evidence="3" id="KW-1185">Reference proteome</keyword>